<protein>
    <submittedName>
        <fullName evidence="2">Uncharacterized protein</fullName>
    </submittedName>
</protein>
<dbReference type="InParanoid" id="A0A251VJX2"/>
<proteinExistence type="predicted"/>
<dbReference type="Proteomes" id="UP000215914">
    <property type="component" value="Chromosome 1"/>
</dbReference>
<reference evidence="3" key="1">
    <citation type="journal article" date="2017" name="Nature">
        <title>The sunflower genome provides insights into oil metabolism, flowering and Asterid evolution.</title>
        <authorList>
            <person name="Badouin H."/>
            <person name="Gouzy J."/>
            <person name="Grassa C.J."/>
            <person name="Murat F."/>
            <person name="Staton S.E."/>
            <person name="Cottret L."/>
            <person name="Lelandais-Briere C."/>
            <person name="Owens G.L."/>
            <person name="Carrere S."/>
            <person name="Mayjonade B."/>
            <person name="Legrand L."/>
            <person name="Gill N."/>
            <person name="Kane N.C."/>
            <person name="Bowers J.E."/>
            <person name="Hubner S."/>
            <person name="Bellec A."/>
            <person name="Berard A."/>
            <person name="Berges H."/>
            <person name="Blanchet N."/>
            <person name="Boniface M.C."/>
            <person name="Brunel D."/>
            <person name="Catrice O."/>
            <person name="Chaidir N."/>
            <person name="Claudel C."/>
            <person name="Donnadieu C."/>
            <person name="Faraut T."/>
            <person name="Fievet G."/>
            <person name="Helmstetter N."/>
            <person name="King M."/>
            <person name="Knapp S.J."/>
            <person name="Lai Z."/>
            <person name="Le Paslier M.C."/>
            <person name="Lippi Y."/>
            <person name="Lorenzon L."/>
            <person name="Mandel J.R."/>
            <person name="Marage G."/>
            <person name="Marchand G."/>
            <person name="Marquand E."/>
            <person name="Bret-Mestries E."/>
            <person name="Morien E."/>
            <person name="Nambeesan S."/>
            <person name="Nguyen T."/>
            <person name="Pegot-Espagnet P."/>
            <person name="Pouilly N."/>
            <person name="Raftis F."/>
            <person name="Sallet E."/>
            <person name="Schiex T."/>
            <person name="Thomas J."/>
            <person name="Vandecasteele C."/>
            <person name="Vares D."/>
            <person name="Vear F."/>
            <person name="Vautrin S."/>
            <person name="Crespi M."/>
            <person name="Mangin B."/>
            <person name="Burke J.M."/>
            <person name="Salse J."/>
            <person name="Munos S."/>
            <person name="Vincourt P."/>
            <person name="Rieseberg L.H."/>
            <person name="Langlade N.B."/>
        </authorList>
    </citation>
    <scope>NUCLEOTIDE SEQUENCE [LARGE SCALE GENOMIC DNA]</scope>
    <source>
        <strain evidence="3">cv. SF193</strain>
    </source>
</reference>
<feature type="transmembrane region" description="Helical" evidence="1">
    <location>
        <begin position="72"/>
        <end position="95"/>
    </location>
</feature>
<sequence>MVAAASIGVSMKTLFIFLFCVMVAAFAYLFLFGDYFSCFDIHSRWFILMAVDFTACTVPIVAWVYYKESSWIFAFIVMAAMNVLGSLVSLGYILAQFYKLSHEEYLKDPLYFVLTRRMPMEDLLL</sequence>
<keyword evidence="1" id="KW-1133">Transmembrane helix</keyword>
<dbReference type="AlphaFoldDB" id="A0A251VJX2"/>
<feature type="transmembrane region" description="Helical" evidence="1">
    <location>
        <begin position="14"/>
        <end position="33"/>
    </location>
</feature>
<evidence type="ECO:0000313" key="2">
    <source>
        <dbReference type="EMBL" id="OTG35908.1"/>
    </source>
</evidence>
<accession>A0A251VJX2</accession>
<feature type="transmembrane region" description="Helical" evidence="1">
    <location>
        <begin position="45"/>
        <end position="66"/>
    </location>
</feature>
<evidence type="ECO:0000256" key="1">
    <source>
        <dbReference type="SAM" id="Phobius"/>
    </source>
</evidence>
<keyword evidence="1" id="KW-0472">Membrane</keyword>
<dbReference type="Pfam" id="PF07343">
    <property type="entry name" value="DUF1475"/>
    <property type="match status" value="1"/>
</dbReference>
<keyword evidence="1" id="KW-0812">Transmembrane</keyword>
<dbReference type="EMBL" id="CM007890">
    <property type="protein sequence ID" value="OTG35908.1"/>
    <property type="molecule type" value="Genomic_DNA"/>
</dbReference>
<name>A0A251VJX2_HELAN</name>
<organism evidence="2 3">
    <name type="scientific">Helianthus annuus</name>
    <name type="common">Common sunflower</name>
    <dbReference type="NCBI Taxonomy" id="4232"/>
    <lineage>
        <taxon>Eukaryota</taxon>
        <taxon>Viridiplantae</taxon>
        <taxon>Streptophyta</taxon>
        <taxon>Embryophyta</taxon>
        <taxon>Tracheophyta</taxon>
        <taxon>Spermatophyta</taxon>
        <taxon>Magnoliopsida</taxon>
        <taxon>eudicotyledons</taxon>
        <taxon>Gunneridae</taxon>
        <taxon>Pentapetalae</taxon>
        <taxon>asterids</taxon>
        <taxon>campanulids</taxon>
        <taxon>Asterales</taxon>
        <taxon>Asteraceae</taxon>
        <taxon>Asteroideae</taxon>
        <taxon>Heliantheae alliance</taxon>
        <taxon>Heliantheae</taxon>
        <taxon>Helianthus</taxon>
    </lineage>
</organism>
<dbReference type="InterPro" id="IPR009943">
    <property type="entry name" value="DUF1475"/>
</dbReference>
<keyword evidence="3" id="KW-1185">Reference proteome</keyword>
<dbReference type="PANTHER" id="PTHR36318">
    <property type="entry name" value="OS06G0581300 PROTEIN"/>
    <property type="match status" value="1"/>
</dbReference>
<evidence type="ECO:0000313" key="3">
    <source>
        <dbReference type="Proteomes" id="UP000215914"/>
    </source>
</evidence>
<dbReference type="PANTHER" id="PTHR36318:SF4">
    <property type="entry name" value="REVERSE TRANSCRIPTASE, RNA-DEPENDENT DNA POLYMERASE-RELATED"/>
    <property type="match status" value="1"/>
</dbReference>
<gene>
    <name evidence="2" type="ORF">HannXRQ_Chr01g0001821</name>
</gene>